<dbReference type="AlphaFoldDB" id="A0A378R399"/>
<proteinExistence type="predicted"/>
<accession>A0A378R399</accession>
<organism evidence="1 2">
    <name type="scientific">Moraxella caviae</name>
    <dbReference type="NCBI Taxonomy" id="34060"/>
    <lineage>
        <taxon>Bacteria</taxon>
        <taxon>Pseudomonadati</taxon>
        <taxon>Pseudomonadota</taxon>
        <taxon>Gammaproteobacteria</taxon>
        <taxon>Moraxellales</taxon>
        <taxon>Moraxellaceae</taxon>
        <taxon>Moraxella</taxon>
    </lineage>
</organism>
<sequence length="30" mass="3306">MGWIGVSATQQNQVVIFKTVRGELVKPDGF</sequence>
<reference evidence="1 2" key="1">
    <citation type="submission" date="2018-06" db="EMBL/GenBank/DDBJ databases">
        <authorList>
            <consortium name="Pathogen Informatics"/>
            <person name="Doyle S."/>
        </authorList>
    </citation>
    <scope>NUCLEOTIDE SEQUENCE [LARGE SCALE GENOMIC DNA]</scope>
    <source>
        <strain evidence="1 2">NCTC10293</strain>
    </source>
</reference>
<dbReference type="Proteomes" id="UP000255279">
    <property type="component" value="Unassembled WGS sequence"/>
</dbReference>
<evidence type="ECO:0000313" key="2">
    <source>
        <dbReference type="Proteomes" id="UP000255279"/>
    </source>
</evidence>
<name>A0A378R399_9GAMM</name>
<dbReference type="EMBL" id="UGQE01000001">
    <property type="protein sequence ID" value="STZ09813.1"/>
    <property type="molecule type" value="Genomic_DNA"/>
</dbReference>
<protein>
    <submittedName>
        <fullName evidence="1">Uncharacterized protein</fullName>
    </submittedName>
</protein>
<evidence type="ECO:0000313" key="1">
    <source>
        <dbReference type="EMBL" id="STZ09813.1"/>
    </source>
</evidence>
<gene>
    <name evidence="1" type="ORF">NCTC10293_00123</name>
</gene>